<dbReference type="AlphaFoldDB" id="A0A3E0DWH7"/>
<dbReference type="Proteomes" id="UP000256405">
    <property type="component" value="Unassembled WGS sequence"/>
</dbReference>
<feature type="transmembrane region" description="Helical" evidence="1">
    <location>
        <begin position="406"/>
        <end position="432"/>
    </location>
</feature>
<feature type="transmembrane region" description="Helical" evidence="1">
    <location>
        <begin position="56"/>
        <end position="77"/>
    </location>
</feature>
<name>A0A3E0DWH7_9BACT</name>
<evidence type="ECO:0000313" key="3">
    <source>
        <dbReference type="EMBL" id="REG90432.1"/>
    </source>
</evidence>
<feature type="domain" description="Peptidase M1 membrane alanine aminopeptidase" evidence="2">
    <location>
        <begin position="895"/>
        <end position="1040"/>
    </location>
</feature>
<comment type="caution">
    <text evidence="3">The sequence shown here is derived from an EMBL/GenBank/DDBJ whole genome shotgun (WGS) entry which is preliminary data.</text>
</comment>
<sequence>MFKSILAYELKYWAKNPAVYFYGIILFLFALLSVAGNAGLFSETQSGEKSIANSSLALYSLMLLATKLMLFIIPAIIGNSLYRDFKTNSHSILYSYPITKQSYLSAKFISSLIPLLLIVILFFLGCIVGTQIPGVNKSLLLPFNFSTYLQLLIIYFLPNLLLFDIIVFLIVSATRNLYTGFITIVVVLIIRQIAIRLTASAEISFIAMMIEPFGETATYYYTKDWSLTDQNNNLLPFSKFLILNRCFWITITAAITYLTFKLFSFSVNPFNLRLYKKAKEKNVFHEVGQVLKVELPFVRFSFTLLSNLYKSWKLSAIEFKSVTKTGAFASIVLTGAVFVYVLLSQMNSPYGVRVLPVTWVMLAFPVLFFSLLINFITFLYAGFLINRSKATKMFALVDSTAIPNWVLAFSKLIALIKIQILLLSIIMITGVIVQLSQEYYRFEILHYIFDLYGIHLVGFIIWAFVALFIHSLFTNSWLGLFVLILIYFGLSELPLLGIERYIYRFNQNPDAGFYLSYSDLSGHSHSIYAYFIYKFYWLLLALILFAGCLLLWQRGLVFSFKERIVLAYKRLNRKTAIPTVAILIVFICTAYSINTKEKGLPKLHTETEINNIAAYADKKHHSIEKMIQPRIVCVNVSMDIYPESLTFISKGTYTLINKSNQNIDTLIIQSAFDVVTQISINQKATLITNDTIANISVYKLETELQPKDSLIIVFDVKSITNSIFHKNSLVEKNGTYITSLIYPTIGYRLNNIEGIPTDSSALKNHNRSADADYINFEATVSTTQNQTAIAPGYLQKKWQANGRNYFNYKSTTPVTIDFAFVSGIYELKKDVYKNLPIEIYYHKNHDYNIQLMINGIKATLEYCEKNFSTYQHKQVRIIEFARTRGDFAQSFANTIPYSELGFILDIDDENETTLNLPFIGASHEFAHQWWGMQAIPADVAGAKMITESMAEYVSLKVFEKHYGKIKALQLLNKSLNTYLNKQIDAEETELPLILNSGNSQSHVAYQKGMLVFNALSHYIGEEALNRALRNYMQKVRLQKAPYTTSLEMVDFIKKETPDSMQYLIHDMFETVTYYDNKIVKLNVTTVSNSKYEVSISYLINKYEKKTNAATLLPLNDFIEIGIYKKGSFLPVEVKMVLVTKSNNLLKFQLDYLAERIVIDPNCLLIDIKRSDNKEYF</sequence>
<evidence type="ECO:0000259" key="2">
    <source>
        <dbReference type="Pfam" id="PF01433"/>
    </source>
</evidence>
<gene>
    <name evidence="3" type="ORF">C8N25_107172</name>
</gene>
<dbReference type="GO" id="GO:0008237">
    <property type="term" value="F:metallopeptidase activity"/>
    <property type="evidence" value="ECO:0007669"/>
    <property type="project" value="InterPro"/>
</dbReference>
<dbReference type="SUPFAM" id="SSF55486">
    <property type="entry name" value="Metalloproteases ('zincins'), catalytic domain"/>
    <property type="match status" value="1"/>
</dbReference>
<feature type="transmembrane region" description="Helical" evidence="1">
    <location>
        <begin position="20"/>
        <end position="44"/>
    </location>
</feature>
<feature type="transmembrane region" description="Helical" evidence="1">
    <location>
        <begin position="108"/>
        <end position="128"/>
    </location>
</feature>
<keyword evidence="1" id="KW-1133">Transmembrane helix</keyword>
<feature type="transmembrane region" description="Helical" evidence="1">
    <location>
        <begin position="177"/>
        <end position="199"/>
    </location>
</feature>
<dbReference type="InterPro" id="IPR027268">
    <property type="entry name" value="Peptidase_M4/M1_CTD_sf"/>
</dbReference>
<feature type="transmembrane region" description="Helical" evidence="1">
    <location>
        <begin position="527"/>
        <end position="552"/>
    </location>
</feature>
<feature type="transmembrane region" description="Helical" evidence="1">
    <location>
        <begin position="321"/>
        <end position="343"/>
    </location>
</feature>
<feature type="transmembrane region" description="Helical" evidence="1">
    <location>
        <begin position="573"/>
        <end position="593"/>
    </location>
</feature>
<feature type="transmembrane region" description="Helical" evidence="1">
    <location>
        <begin position="363"/>
        <end position="385"/>
    </location>
</feature>
<evidence type="ECO:0000313" key="4">
    <source>
        <dbReference type="Proteomes" id="UP000256405"/>
    </source>
</evidence>
<dbReference type="Gene3D" id="1.10.390.10">
    <property type="entry name" value="Neutral Protease Domain 2"/>
    <property type="match status" value="1"/>
</dbReference>
<dbReference type="RefSeq" id="WP_086543631.1">
    <property type="nucleotide sequence ID" value="NZ_MSSW01000081.1"/>
</dbReference>
<dbReference type="EMBL" id="QUNF01000007">
    <property type="protein sequence ID" value="REG90432.1"/>
    <property type="molecule type" value="Genomic_DNA"/>
</dbReference>
<evidence type="ECO:0000256" key="1">
    <source>
        <dbReference type="SAM" id="Phobius"/>
    </source>
</evidence>
<proteinExistence type="predicted"/>
<protein>
    <submittedName>
        <fullName evidence="3">ABC-2 type transport system permease protein</fullName>
    </submittedName>
</protein>
<dbReference type="Pfam" id="PF01433">
    <property type="entry name" value="Peptidase_M1"/>
    <property type="match status" value="1"/>
</dbReference>
<keyword evidence="1" id="KW-0812">Transmembrane</keyword>
<dbReference type="InterPro" id="IPR014782">
    <property type="entry name" value="Peptidase_M1_dom"/>
</dbReference>
<feature type="transmembrane region" description="Helical" evidence="1">
    <location>
        <begin position="472"/>
        <end position="490"/>
    </location>
</feature>
<keyword evidence="1" id="KW-0472">Membrane</keyword>
<reference evidence="3 4" key="1">
    <citation type="submission" date="2018-08" db="EMBL/GenBank/DDBJ databases">
        <title>Genomic Encyclopedia of Archaeal and Bacterial Type Strains, Phase II (KMG-II): from individual species to whole genera.</title>
        <authorList>
            <person name="Goeker M."/>
        </authorList>
    </citation>
    <scope>NUCLEOTIDE SEQUENCE [LARGE SCALE GENOMIC DNA]</scope>
    <source>
        <strain evidence="3 4">DSM 15986</strain>
    </source>
</reference>
<accession>A0A3E0DWH7</accession>
<keyword evidence="4" id="KW-1185">Reference proteome</keyword>
<organism evidence="3 4">
    <name type="scientific">Algoriphagus antarcticus</name>
    <dbReference type="NCBI Taxonomy" id="238540"/>
    <lineage>
        <taxon>Bacteria</taxon>
        <taxon>Pseudomonadati</taxon>
        <taxon>Bacteroidota</taxon>
        <taxon>Cytophagia</taxon>
        <taxon>Cytophagales</taxon>
        <taxon>Cyclobacteriaceae</taxon>
        <taxon>Algoriphagus</taxon>
    </lineage>
</organism>
<dbReference type="OrthoDB" id="100605at2"/>
<dbReference type="GO" id="GO:0008270">
    <property type="term" value="F:zinc ion binding"/>
    <property type="evidence" value="ECO:0007669"/>
    <property type="project" value="InterPro"/>
</dbReference>
<feature type="transmembrane region" description="Helical" evidence="1">
    <location>
        <begin position="246"/>
        <end position="267"/>
    </location>
</feature>
<feature type="transmembrane region" description="Helical" evidence="1">
    <location>
        <begin position="444"/>
        <end position="465"/>
    </location>
</feature>
<feature type="transmembrane region" description="Helical" evidence="1">
    <location>
        <begin position="148"/>
        <end position="171"/>
    </location>
</feature>